<evidence type="ECO:0000256" key="12">
    <source>
        <dbReference type="SAM" id="MobiDB-lite"/>
    </source>
</evidence>
<keyword evidence="15" id="KW-1185">Reference proteome</keyword>
<evidence type="ECO:0000259" key="13">
    <source>
        <dbReference type="PROSITE" id="PS51434"/>
    </source>
</evidence>
<feature type="compositionally biased region" description="Low complexity" evidence="12">
    <location>
        <begin position="538"/>
        <end position="547"/>
    </location>
</feature>
<sequence length="1553" mass="174636">MFPHSTITNPSVQPLTLFGPPQASTPFSMNSSPRTIFGSSNSLLQTSTANGASIFGSSGNNSIFSNSPRTGLFTNSTSMAPAATSSIFSNTMSTSNIFSSGAKPSSLGFTSQSPSGNIFQQTSIYQNSTGPGTPIPFRAVQSSDSVMKGGTQLNVQVRLECIPAMKEYENKSLEELRFEDYLAGRKGVSHSGFQAQTSIQPGIFSTLSSHNSSGKGIFNSANNSIYQSSQQSPHSASIFPAKSQIPITMGQISQGNKSISNQSGPIFGSIGLTSNSGLFPQQMNNQFSSLLPSNSNSSYMPLSNPPSVFSTQTTSNIFAAKPTIGSFNPQTAYSYGHNFNPQLVKTNTLPGQVHNNSHGLTPNSQNTQLSNYSSKPFDLALPKVSTPYMTNNSLIHFNSQPNSNQIDVRNSFVHATDPPQNLERQLLLLARMPFGDSPLFRDAKQTFDSISLEKNPKREFDSADRSLNIPKSAPPGNIFKMKIQPKANSEDIHVNENIVYFNRQESSLDSRFIDEKNVLVSRKTSVKKLELSCFTSDSVSTDISSTSPPKPLTSYHVSDRSHSENQTPKSMKKLPCEIFRDNSSVSVPENSSLPDIQGITIKTLVSALIDSDHIDHDMLSITRSDYFTVPPCSEIIQHLSPNLHLIVEEFTIIRKGFGEILFPGSTNITGLNLDQTVFIEEKEVTVYPIESLKPEYGIGLNKEAIITLRDVWPIDKSTRKPIYDPDKILAYRYYEKVEKCTDKLGAQFIDYDIETGVWKFKVDHFSKYKLIISDSSDGEDCEFSTNSKEGFNNRQVLPISHPVHEHVPCDILMEKSIAQEHFLDITKTLIPIIPQSPYMTELFFDKESFLQPRMECKIVQSNSIPLLANLSRSSTAKIGDIQNIFVNKPFNPPFQIFGFHHISPIMTNNSIICHHNNFLGDTSSILYRSFRPCWGKNGILALTLASSGDLSPFIVRVFKCFPHESENECIIHSLLSTLQNILLNHSEVNCVQLAMADNYDLFSYFHNSNLYRDAIRTISAQNNMFGNSLHFWNLISVLFDNVDSVRQFSSSYASSITSIDSFNVWLCKVNASLKIPCINNASEPYLLDILFELTKGDIDRASCIAMNHSDFHLALSISQGINSLSSKFKMQLRSQLSSWISSPTSEFISPIRIFIYGLLSGNLEPLFVYPFVDFFLSLNWLQALHLLIYFSNSPNIPILKSFTSYQDFVSNKCLPLPYPLHIADLIYPRNRTFDLYFSLMSKAYMNDIPLTSVFSVAGYSNFLLDYTTSFQILLTIFGSKCHNSSGNILHSHITMNFANQIALSGSWKFAVLILLFLPPSTHKISVINSIVERECSDDDFLSEEEKYLTKVLCFDSKRMYFYKSILSHYFRRYNQYFSLLIEANEASLAHEIIIQRFVYPFVINEELSILKERLRLVEYHGRTNQIQSWEMEGSIYLDYIRIFETIKKLLDGNSCPALELDDLLLGVRSICTRISRLKFELFHTKEYLAINEISKNLVLFLKIITTIQKHYHPRNTFSDQTIQYIIKLPLISDNYTVISNEMCDRYLDDIDNC</sequence>
<evidence type="ECO:0000256" key="10">
    <source>
        <dbReference type="ARBA" id="ARBA00023132"/>
    </source>
</evidence>
<dbReference type="InterPro" id="IPR007230">
    <property type="entry name" value="Nup98_auto-Pept-S59_dom"/>
</dbReference>
<evidence type="ECO:0000256" key="3">
    <source>
        <dbReference type="ARBA" id="ARBA00008926"/>
    </source>
</evidence>
<dbReference type="Pfam" id="PF21240">
    <property type="entry name" value="Nup98_GLEBS"/>
    <property type="match status" value="1"/>
</dbReference>
<keyword evidence="8" id="KW-0653">Protein transport</keyword>
<dbReference type="PROSITE" id="PS51434">
    <property type="entry name" value="NUP_C"/>
    <property type="match status" value="1"/>
</dbReference>
<dbReference type="Gene3D" id="1.10.10.2360">
    <property type="match status" value="1"/>
</dbReference>
<evidence type="ECO:0000256" key="1">
    <source>
        <dbReference type="ARBA" id="ARBA00004567"/>
    </source>
</evidence>
<comment type="subcellular location">
    <subcellularLocation>
        <location evidence="2">Nucleus membrane</location>
        <topology evidence="2">Peripheral membrane protein</topology>
        <orientation evidence="2">Nucleoplasmic side</orientation>
    </subcellularLocation>
    <subcellularLocation>
        <location evidence="1">Nucleus</location>
        <location evidence="1">Nuclear pore complex</location>
    </subcellularLocation>
</comment>
<dbReference type="GO" id="GO:0006405">
    <property type="term" value="P:RNA export from nucleus"/>
    <property type="evidence" value="ECO:0007669"/>
    <property type="project" value="TreeGrafter"/>
</dbReference>
<dbReference type="PANTHER" id="PTHR23198">
    <property type="entry name" value="NUCLEOPORIN"/>
    <property type="match status" value="1"/>
</dbReference>
<dbReference type="GO" id="GO:0051028">
    <property type="term" value="P:mRNA transport"/>
    <property type="evidence" value="ECO:0007669"/>
    <property type="project" value="UniProtKB-KW"/>
</dbReference>
<gene>
    <name evidence="14" type="ORF">LOD99_867</name>
</gene>
<evidence type="ECO:0000256" key="6">
    <source>
        <dbReference type="ARBA" id="ARBA00022813"/>
    </source>
</evidence>
<dbReference type="Gene3D" id="1.25.40.690">
    <property type="match status" value="1"/>
</dbReference>
<keyword evidence="11" id="KW-0539">Nucleus</keyword>
<dbReference type="PANTHER" id="PTHR23198:SF6">
    <property type="entry name" value="NUCLEAR PORE COMPLEX PROTEIN NUP98-NUP96"/>
    <property type="match status" value="1"/>
</dbReference>
<evidence type="ECO:0000313" key="15">
    <source>
        <dbReference type="Proteomes" id="UP001165289"/>
    </source>
</evidence>
<protein>
    <recommendedName>
        <fullName evidence="4">Nuclear pore complex protein Nup98-Nup96</fullName>
    </recommendedName>
</protein>
<keyword evidence="7" id="KW-0509">mRNA transport</keyword>
<evidence type="ECO:0000256" key="11">
    <source>
        <dbReference type="ARBA" id="ARBA00023242"/>
    </source>
</evidence>
<dbReference type="InterPro" id="IPR037665">
    <property type="entry name" value="Nucleoporin_S59-like"/>
</dbReference>
<dbReference type="InterPro" id="IPR036903">
    <property type="entry name" value="Nup98_auto-Pept-S59_dom_sf"/>
</dbReference>
<feature type="domain" description="Peptidase S59" evidence="13">
    <location>
        <begin position="623"/>
        <end position="765"/>
    </location>
</feature>
<dbReference type="Proteomes" id="UP001165289">
    <property type="component" value="Unassembled WGS sequence"/>
</dbReference>
<dbReference type="GO" id="GO:0003723">
    <property type="term" value="F:RNA binding"/>
    <property type="evidence" value="ECO:0007669"/>
    <property type="project" value="TreeGrafter"/>
</dbReference>
<keyword evidence="6" id="KW-0068">Autocatalytic cleavage</keyword>
<dbReference type="GO" id="GO:0017056">
    <property type="term" value="F:structural constituent of nuclear pore"/>
    <property type="evidence" value="ECO:0007669"/>
    <property type="project" value="InterPro"/>
</dbReference>
<evidence type="ECO:0000256" key="7">
    <source>
        <dbReference type="ARBA" id="ARBA00022816"/>
    </source>
</evidence>
<evidence type="ECO:0000313" key="14">
    <source>
        <dbReference type="EMBL" id="KAI6654471.1"/>
    </source>
</evidence>
<evidence type="ECO:0000256" key="9">
    <source>
        <dbReference type="ARBA" id="ARBA00023010"/>
    </source>
</evidence>
<feature type="region of interest" description="Disordered" evidence="12">
    <location>
        <begin position="538"/>
        <end position="570"/>
    </location>
</feature>
<comment type="similarity">
    <text evidence="3">Belongs to the nucleoporin GLFG family.</text>
</comment>
<evidence type="ECO:0000256" key="8">
    <source>
        <dbReference type="ARBA" id="ARBA00022927"/>
    </source>
</evidence>
<keyword evidence="5" id="KW-0813">Transport</keyword>
<keyword evidence="9" id="KW-0811">Translocation</keyword>
<dbReference type="GO" id="GO:0034398">
    <property type="term" value="P:telomere tethering at nuclear periphery"/>
    <property type="evidence" value="ECO:0007669"/>
    <property type="project" value="TreeGrafter"/>
</dbReference>
<dbReference type="EMBL" id="JAKMXF010000222">
    <property type="protein sequence ID" value="KAI6654471.1"/>
    <property type="molecule type" value="Genomic_DNA"/>
</dbReference>
<evidence type="ECO:0000256" key="4">
    <source>
        <dbReference type="ARBA" id="ARBA00013472"/>
    </source>
</evidence>
<organism evidence="14 15">
    <name type="scientific">Oopsacas minuta</name>
    <dbReference type="NCBI Taxonomy" id="111878"/>
    <lineage>
        <taxon>Eukaryota</taxon>
        <taxon>Metazoa</taxon>
        <taxon>Porifera</taxon>
        <taxon>Hexactinellida</taxon>
        <taxon>Hexasterophora</taxon>
        <taxon>Lyssacinosida</taxon>
        <taxon>Leucopsacidae</taxon>
        <taxon>Oopsacas</taxon>
    </lineage>
</organism>
<dbReference type="GO" id="GO:0008139">
    <property type="term" value="F:nuclear localization sequence binding"/>
    <property type="evidence" value="ECO:0007669"/>
    <property type="project" value="TreeGrafter"/>
</dbReference>
<dbReference type="GO" id="GO:0031965">
    <property type="term" value="C:nuclear membrane"/>
    <property type="evidence" value="ECO:0007669"/>
    <property type="project" value="UniProtKB-SubCell"/>
</dbReference>
<dbReference type="FunFam" id="1.10.10.2360:FF:000001">
    <property type="entry name" value="Nuclear pore complex protein Nup98-Nup96"/>
    <property type="match status" value="1"/>
</dbReference>
<dbReference type="InterPro" id="IPR021967">
    <property type="entry name" value="Nup98_C"/>
</dbReference>
<dbReference type="GO" id="GO:0000973">
    <property type="term" value="P:post-transcriptional tethering of RNA polymerase II gene DNA at nuclear periphery"/>
    <property type="evidence" value="ECO:0007669"/>
    <property type="project" value="TreeGrafter"/>
</dbReference>
<comment type="caution">
    <text evidence="14">The sequence shown here is derived from an EMBL/GenBank/DDBJ whole genome shotgun (WGS) entry which is preliminary data.</text>
</comment>
<dbReference type="GO" id="GO:0044614">
    <property type="term" value="C:nuclear pore cytoplasmic filaments"/>
    <property type="evidence" value="ECO:0007669"/>
    <property type="project" value="TreeGrafter"/>
</dbReference>
<evidence type="ECO:0000256" key="5">
    <source>
        <dbReference type="ARBA" id="ARBA00022448"/>
    </source>
</evidence>
<dbReference type="GO" id="GO:0006606">
    <property type="term" value="P:protein import into nucleus"/>
    <property type="evidence" value="ECO:0007669"/>
    <property type="project" value="TreeGrafter"/>
</dbReference>
<dbReference type="Pfam" id="PF12110">
    <property type="entry name" value="Nup96"/>
    <property type="match status" value="1"/>
</dbReference>
<dbReference type="SUPFAM" id="SSF82215">
    <property type="entry name" value="C-terminal autoproteolytic domain of nucleoporin nup98"/>
    <property type="match status" value="1"/>
</dbReference>
<evidence type="ECO:0000256" key="2">
    <source>
        <dbReference type="ARBA" id="ARBA00004620"/>
    </source>
</evidence>
<reference evidence="14 15" key="1">
    <citation type="journal article" date="2023" name="BMC Biol.">
        <title>The compact genome of the sponge Oopsacas minuta (Hexactinellida) is lacking key metazoan core genes.</title>
        <authorList>
            <person name="Santini S."/>
            <person name="Schenkelaars Q."/>
            <person name="Jourda C."/>
            <person name="Duchesne M."/>
            <person name="Belahbib H."/>
            <person name="Rocher C."/>
            <person name="Selva M."/>
            <person name="Riesgo A."/>
            <person name="Vervoort M."/>
            <person name="Leys S.P."/>
            <person name="Kodjabachian L."/>
            <person name="Le Bivic A."/>
            <person name="Borchiellini C."/>
            <person name="Claverie J.M."/>
            <person name="Renard E."/>
        </authorList>
    </citation>
    <scope>NUCLEOTIDE SEQUENCE [LARGE SCALE GENOMIC DNA]</scope>
    <source>
        <strain evidence="14">SPO-2</strain>
    </source>
</reference>
<dbReference type="Gene3D" id="3.30.1610.10">
    <property type="entry name" value="Peptidase S59, nucleoporin"/>
    <property type="match status" value="1"/>
</dbReference>
<accession>A0AAV7JZW9</accession>
<feature type="region of interest" description="Disordered" evidence="12">
    <location>
        <begin position="458"/>
        <end position="478"/>
    </location>
</feature>
<proteinExistence type="inferred from homology"/>
<name>A0AAV7JZW9_9METZ</name>
<keyword evidence="10" id="KW-0906">Nuclear pore complex</keyword>
<dbReference type="Pfam" id="PF04096">
    <property type="entry name" value="Nucleoporin2"/>
    <property type="match status" value="1"/>
</dbReference>